<reference evidence="8" key="1">
    <citation type="submission" date="2021-01" db="EMBL/GenBank/DDBJ databases">
        <authorList>
            <person name="Corre E."/>
            <person name="Pelletier E."/>
            <person name="Niang G."/>
            <person name="Scheremetjew M."/>
            <person name="Finn R."/>
            <person name="Kale V."/>
            <person name="Holt S."/>
            <person name="Cochrane G."/>
            <person name="Meng A."/>
            <person name="Brown T."/>
            <person name="Cohen L."/>
        </authorList>
    </citation>
    <scope>NUCLEOTIDE SEQUENCE</scope>
    <source>
        <strain evidence="8">SL-175</strain>
    </source>
</reference>
<dbReference type="GO" id="GO:0046872">
    <property type="term" value="F:metal ion binding"/>
    <property type="evidence" value="ECO:0007669"/>
    <property type="project" value="UniProtKB-KW"/>
</dbReference>
<dbReference type="AlphaFoldDB" id="A0A7S0S9C8"/>
<comment type="cofactor">
    <cofactor evidence="2">
        <name>Mg(2+)</name>
        <dbReference type="ChEBI" id="CHEBI:18420"/>
    </cofactor>
</comment>
<keyword evidence="6" id="KW-0464">Manganese</keyword>
<dbReference type="PANTHER" id="PTHR12992:SF24">
    <property type="entry name" value="PEROXISOMAL COENZYME A DIPHOSPHATASE NUDT7"/>
    <property type="match status" value="1"/>
</dbReference>
<dbReference type="EMBL" id="HBFC01005492">
    <property type="protein sequence ID" value="CAD8700401.1"/>
    <property type="molecule type" value="Transcribed_RNA"/>
</dbReference>
<feature type="domain" description="Nudix hydrolase" evidence="7">
    <location>
        <begin position="48"/>
        <end position="195"/>
    </location>
</feature>
<dbReference type="InterPro" id="IPR045121">
    <property type="entry name" value="CoAse"/>
</dbReference>
<accession>A0A7S0S9C8</accession>
<organism evidence="8">
    <name type="scientific">Mantoniella antarctica</name>
    <dbReference type="NCBI Taxonomy" id="81844"/>
    <lineage>
        <taxon>Eukaryota</taxon>
        <taxon>Viridiplantae</taxon>
        <taxon>Chlorophyta</taxon>
        <taxon>Mamiellophyceae</taxon>
        <taxon>Mamiellales</taxon>
        <taxon>Mamiellaceae</taxon>
        <taxon>Mantoniella</taxon>
    </lineage>
</organism>
<gene>
    <name evidence="8" type="ORF">MANT1106_LOCUS3083</name>
</gene>
<sequence length="269" mass="28604">MSASAAAAPPTTIEVVCTRLARYWVAECSEGQRTPAPLAPRQASVLVPLVSAAAAMATNHIVGSNGVGGCEDVHVLLCTRSANLSSHAGEVCLPGGKNESGECDRAAALREAREEVGLIPADAAVLAELPPFLSKGHVSVRPVVARIPDHFAPVVNRDEVEECFYCSLEGFLSGGEGYSYRDWEFVEKRYIRVHFFQRGRHEVWGLTAAILIQVAAIAYGRPPEFDLHPPVAGGTDIQSIRSDGITAELISSPTPVVHSSDGAPPVSRM</sequence>
<keyword evidence="5" id="KW-0460">Magnesium</keyword>
<dbReference type="PROSITE" id="PS00893">
    <property type="entry name" value="NUDIX_BOX"/>
    <property type="match status" value="1"/>
</dbReference>
<dbReference type="Pfam" id="PF00293">
    <property type="entry name" value="NUDIX"/>
    <property type="match status" value="1"/>
</dbReference>
<proteinExistence type="predicted"/>
<dbReference type="GO" id="GO:0010945">
    <property type="term" value="F:coenzyme A diphosphatase activity"/>
    <property type="evidence" value="ECO:0007669"/>
    <property type="project" value="InterPro"/>
</dbReference>
<dbReference type="SUPFAM" id="SSF55811">
    <property type="entry name" value="Nudix"/>
    <property type="match status" value="1"/>
</dbReference>
<keyword evidence="3" id="KW-0479">Metal-binding</keyword>
<dbReference type="Gene3D" id="3.90.79.10">
    <property type="entry name" value="Nucleoside Triphosphate Pyrophosphohydrolase"/>
    <property type="match status" value="1"/>
</dbReference>
<evidence type="ECO:0000256" key="3">
    <source>
        <dbReference type="ARBA" id="ARBA00022723"/>
    </source>
</evidence>
<comment type="cofactor">
    <cofactor evidence="1">
        <name>Mn(2+)</name>
        <dbReference type="ChEBI" id="CHEBI:29035"/>
    </cofactor>
</comment>
<dbReference type="InterPro" id="IPR020084">
    <property type="entry name" value="NUDIX_hydrolase_CS"/>
</dbReference>
<evidence type="ECO:0000256" key="6">
    <source>
        <dbReference type="ARBA" id="ARBA00023211"/>
    </source>
</evidence>
<keyword evidence="4" id="KW-0378">Hydrolase</keyword>
<dbReference type="CDD" id="cd03426">
    <property type="entry name" value="NUDIX_CoAse_Nudt7"/>
    <property type="match status" value="1"/>
</dbReference>
<dbReference type="InterPro" id="IPR000086">
    <property type="entry name" value="NUDIX_hydrolase_dom"/>
</dbReference>
<dbReference type="PANTHER" id="PTHR12992">
    <property type="entry name" value="NUDIX HYDROLASE"/>
    <property type="match status" value="1"/>
</dbReference>
<dbReference type="GO" id="GO:0015938">
    <property type="term" value="P:coenzyme A catabolic process"/>
    <property type="evidence" value="ECO:0007669"/>
    <property type="project" value="TreeGrafter"/>
</dbReference>
<name>A0A7S0S9C8_9CHLO</name>
<evidence type="ECO:0000256" key="2">
    <source>
        <dbReference type="ARBA" id="ARBA00001946"/>
    </source>
</evidence>
<evidence type="ECO:0000256" key="4">
    <source>
        <dbReference type="ARBA" id="ARBA00022801"/>
    </source>
</evidence>
<evidence type="ECO:0000256" key="5">
    <source>
        <dbReference type="ARBA" id="ARBA00022842"/>
    </source>
</evidence>
<evidence type="ECO:0000259" key="7">
    <source>
        <dbReference type="PROSITE" id="PS51462"/>
    </source>
</evidence>
<dbReference type="InterPro" id="IPR015797">
    <property type="entry name" value="NUDIX_hydrolase-like_dom_sf"/>
</dbReference>
<dbReference type="PROSITE" id="PS51462">
    <property type="entry name" value="NUDIX"/>
    <property type="match status" value="1"/>
</dbReference>
<protein>
    <recommendedName>
        <fullName evidence="7">Nudix hydrolase domain-containing protein</fullName>
    </recommendedName>
</protein>
<evidence type="ECO:0000256" key="1">
    <source>
        <dbReference type="ARBA" id="ARBA00001936"/>
    </source>
</evidence>
<evidence type="ECO:0000313" key="8">
    <source>
        <dbReference type="EMBL" id="CAD8700401.1"/>
    </source>
</evidence>